<protein>
    <submittedName>
        <fullName evidence="2">Uncharacterized protein</fullName>
    </submittedName>
</protein>
<keyword evidence="1" id="KW-0472">Membrane</keyword>
<accession>A0A8S5TKU0</accession>
<evidence type="ECO:0000313" key="2">
    <source>
        <dbReference type="EMBL" id="DAF63940.1"/>
    </source>
</evidence>
<name>A0A8S5TKU0_9VIRU</name>
<evidence type="ECO:0000256" key="1">
    <source>
        <dbReference type="SAM" id="Phobius"/>
    </source>
</evidence>
<dbReference type="EMBL" id="BK032846">
    <property type="protein sequence ID" value="DAF63940.1"/>
    <property type="molecule type" value="Genomic_DNA"/>
</dbReference>
<sequence length="36" mass="4116">MNKKFKKSKIDWTSLIIQSILDLAVGLTLLIIEKLT</sequence>
<feature type="transmembrane region" description="Helical" evidence="1">
    <location>
        <begin position="12"/>
        <end position="32"/>
    </location>
</feature>
<reference evidence="2" key="1">
    <citation type="journal article" date="2021" name="Proc. Natl. Acad. Sci. U.S.A.">
        <title>A Catalog of Tens of Thousands of Viruses from Human Metagenomes Reveals Hidden Associations with Chronic Diseases.</title>
        <authorList>
            <person name="Tisza M.J."/>
            <person name="Buck C.B."/>
        </authorList>
    </citation>
    <scope>NUCLEOTIDE SEQUENCE</scope>
    <source>
        <strain evidence="2">Ct6zc1</strain>
    </source>
</reference>
<keyword evidence="1" id="KW-0812">Transmembrane</keyword>
<organism evidence="2">
    <name type="scientific">virus sp. ct6zc1</name>
    <dbReference type="NCBI Taxonomy" id="2827984"/>
    <lineage>
        <taxon>Viruses</taxon>
    </lineage>
</organism>
<keyword evidence="1" id="KW-1133">Transmembrane helix</keyword>
<proteinExistence type="predicted"/>